<dbReference type="EMBL" id="AAYI02000004">
    <property type="protein sequence ID" value="EDN81607.1"/>
    <property type="molecule type" value="Genomic_DNA"/>
</dbReference>
<organism evidence="1 2">
    <name type="scientific">Schaalia dentiphila ATCC 17982</name>
    <dbReference type="NCBI Taxonomy" id="411466"/>
    <lineage>
        <taxon>Bacteria</taxon>
        <taxon>Bacillati</taxon>
        <taxon>Actinomycetota</taxon>
        <taxon>Actinomycetes</taxon>
        <taxon>Actinomycetales</taxon>
        <taxon>Actinomycetaceae</taxon>
        <taxon>Schaalia</taxon>
        <taxon>Schaalia dentiphila</taxon>
    </lineage>
</organism>
<dbReference type="Proteomes" id="UP000003553">
    <property type="component" value="Unassembled WGS sequence"/>
</dbReference>
<evidence type="ECO:0000313" key="1">
    <source>
        <dbReference type="EMBL" id="EDN81607.1"/>
    </source>
</evidence>
<protein>
    <submittedName>
        <fullName evidence="1">Uncharacterized protein</fullName>
    </submittedName>
</protein>
<keyword evidence="2" id="KW-1185">Reference proteome</keyword>
<proteinExistence type="predicted"/>
<gene>
    <name evidence="1" type="ORF">ACTODO_02085</name>
</gene>
<name>A7BEI3_9ACTO</name>
<reference evidence="1" key="2">
    <citation type="submission" date="2015-05" db="EMBL/GenBank/DDBJ databases">
        <title>Draft genome sequence of Actinomyces odontolyticus (ATCC 17982).</title>
        <authorList>
            <person name="Sudarsanam P."/>
            <person name="Ley R."/>
            <person name="Guruge J."/>
            <person name="Turnbaugh P.J."/>
            <person name="Mahowald M."/>
            <person name="Liep D."/>
            <person name="Gordon J."/>
        </authorList>
    </citation>
    <scope>NUCLEOTIDE SEQUENCE</scope>
    <source>
        <strain evidence="1">ATCC 17982</strain>
    </source>
</reference>
<comment type="caution">
    <text evidence="1">The sequence shown here is derived from an EMBL/GenBank/DDBJ whole genome shotgun (WGS) entry which is preliminary data.</text>
</comment>
<dbReference type="AlphaFoldDB" id="A7BEI3"/>
<evidence type="ECO:0000313" key="2">
    <source>
        <dbReference type="Proteomes" id="UP000003553"/>
    </source>
</evidence>
<accession>A7BEI3</accession>
<dbReference type="HOGENOM" id="CLU_2839874_0_0_11"/>
<reference evidence="1" key="1">
    <citation type="submission" date="2007-04" db="EMBL/GenBank/DDBJ databases">
        <authorList>
            <person name="Fulton L."/>
            <person name="Clifton S."/>
            <person name="Fulton B."/>
            <person name="Xu J."/>
            <person name="Minx P."/>
            <person name="Pepin K.H."/>
            <person name="Johnson M."/>
            <person name="Thiruvilangam P."/>
            <person name="Bhonagiri V."/>
            <person name="Nash W.E."/>
            <person name="Mardis E.R."/>
            <person name="Wilson R.K."/>
        </authorList>
    </citation>
    <scope>NUCLEOTIDE SEQUENCE [LARGE SCALE GENOMIC DNA]</scope>
    <source>
        <strain evidence="1">ATCC 17982</strain>
    </source>
</reference>
<sequence>MPSLVIEIDRTTIPSSEQGTQARFLHSSHTAIKPDYPVKAFENADDGLFKRFRQTLISLSPIQFD</sequence>